<dbReference type="EMBL" id="BSNG01000001">
    <property type="protein sequence ID" value="GLQ09796.1"/>
    <property type="molecule type" value="Genomic_DNA"/>
</dbReference>
<proteinExistence type="predicted"/>
<name>A0ABQ5UD49_9HYPH</name>
<gene>
    <name evidence="1" type="ORF">GCM10007913_17280</name>
</gene>
<reference evidence="1" key="1">
    <citation type="journal article" date="2014" name="Int. J. Syst. Evol. Microbiol.">
        <title>Complete genome of a new Firmicutes species belonging to the dominant human colonic microbiota ('Ruminococcus bicirculans') reveals two chromosomes and a selective capacity to utilize plant glucans.</title>
        <authorList>
            <consortium name="NISC Comparative Sequencing Program"/>
            <person name="Wegmann U."/>
            <person name="Louis P."/>
            <person name="Goesmann A."/>
            <person name="Henrissat B."/>
            <person name="Duncan S.H."/>
            <person name="Flint H.J."/>
        </authorList>
    </citation>
    <scope>NUCLEOTIDE SEQUENCE</scope>
    <source>
        <strain evidence="1">NBRC 103855</strain>
    </source>
</reference>
<evidence type="ECO:0000313" key="2">
    <source>
        <dbReference type="Proteomes" id="UP001161406"/>
    </source>
</evidence>
<organism evidence="1 2">
    <name type="scientific">Devosia yakushimensis</name>
    <dbReference type="NCBI Taxonomy" id="470028"/>
    <lineage>
        <taxon>Bacteria</taxon>
        <taxon>Pseudomonadati</taxon>
        <taxon>Pseudomonadota</taxon>
        <taxon>Alphaproteobacteria</taxon>
        <taxon>Hyphomicrobiales</taxon>
        <taxon>Devosiaceae</taxon>
        <taxon>Devosia</taxon>
    </lineage>
</organism>
<keyword evidence="2" id="KW-1185">Reference proteome</keyword>
<accession>A0ABQ5UD49</accession>
<sequence>MFDIYFVPSSCSAMPEDPRGLEHAGSIDLAAHRSLAPVLDQCRQAGADLSYFDDTLLRPDQVLTMLGVFNANADTLGAERGPRAAFETMHGMLARAAKQGMGLAAFCD</sequence>
<dbReference type="RefSeq" id="WP_284389873.1">
    <property type="nucleotide sequence ID" value="NZ_BSNG01000001.1"/>
</dbReference>
<evidence type="ECO:0000313" key="1">
    <source>
        <dbReference type="EMBL" id="GLQ09796.1"/>
    </source>
</evidence>
<reference evidence="1" key="2">
    <citation type="submission" date="2023-01" db="EMBL/GenBank/DDBJ databases">
        <title>Draft genome sequence of Devosia yakushimensis strain NBRC 103855.</title>
        <authorList>
            <person name="Sun Q."/>
            <person name="Mori K."/>
        </authorList>
    </citation>
    <scope>NUCLEOTIDE SEQUENCE</scope>
    <source>
        <strain evidence="1">NBRC 103855</strain>
    </source>
</reference>
<protein>
    <submittedName>
        <fullName evidence="1">Uncharacterized protein</fullName>
    </submittedName>
</protein>
<dbReference type="Proteomes" id="UP001161406">
    <property type="component" value="Unassembled WGS sequence"/>
</dbReference>
<comment type="caution">
    <text evidence="1">The sequence shown here is derived from an EMBL/GenBank/DDBJ whole genome shotgun (WGS) entry which is preliminary data.</text>
</comment>